<evidence type="ECO:0000256" key="1">
    <source>
        <dbReference type="SAM" id="MobiDB-lite"/>
    </source>
</evidence>
<keyword evidence="2" id="KW-0472">Membrane</keyword>
<keyword evidence="4" id="KW-1185">Reference proteome</keyword>
<dbReference type="Proteomes" id="UP001162131">
    <property type="component" value="Unassembled WGS sequence"/>
</dbReference>
<evidence type="ECO:0000256" key="2">
    <source>
        <dbReference type="SAM" id="Phobius"/>
    </source>
</evidence>
<keyword evidence="2" id="KW-1133">Transmembrane helix</keyword>
<protein>
    <submittedName>
        <fullName evidence="3">Uncharacterized protein</fullName>
    </submittedName>
</protein>
<evidence type="ECO:0000313" key="3">
    <source>
        <dbReference type="EMBL" id="CAG9318845.1"/>
    </source>
</evidence>
<reference evidence="3" key="1">
    <citation type="submission" date="2021-09" db="EMBL/GenBank/DDBJ databases">
        <authorList>
            <consortium name="AG Swart"/>
            <person name="Singh M."/>
            <person name="Singh A."/>
            <person name="Seah K."/>
            <person name="Emmerich C."/>
        </authorList>
    </citation>
    <scope>NUCLEOTIDE SEQUENCE</scope>
    <source>
        <strain evidence="3">ATCC30299</strain>
    </source>
</reference>
<feature type="transmembrane region" description="Helical" evidence="2">
    <location>
        <begin position="216"/>
        <end position="241"/>
    </location>
</feature>
<feature type="region of interest" description="Disordered" evidence="1">
    <location>
        <begin position="270"/>
        <end position="290"/>
    </location>
</feature>
<name>A0AAU9IXX1_9CILI</name>
<dbReference type="AlphaFoldDB" id="A0AAU9IXX1"/>
<sequence length="290" mass="32663">MFLTLLIFSLSNALDFGIEEIKLGTINDYTLKTGSHAFKARANFHRLKITAMPNGEGFDQIRWTDKLSTSLDETTFLKCPKDSAICGDAIDPSTNVQITIGACVDEIYIYVKVSKESTLSFSGSYYQGDCDPIEENLYTKCGAMTYAQCDVCGDECRLAFCKKRSRDGKDPEVKTSLCLPYNVTAEELTDRCDDYMNVDYGEWKDSCNKSLEIGNIGALTIIMLVLMTIAFFGFIGIVTWYNFKLRTTGKPPIKCFKFCPEILFPHPRQAQPAQPLRGYQPPDIEIPDRR</sequence>
<evidence type="ECO:0000313" key="4">
    <source>
        <dbReference type="Proteomes" id="UP001162131"/>
    </source>
</evidence>
<accession>A0AAU9IXX1</accession>
<comment type="caution">
    <text evidence="3">The sequence shown here is derived from an EMBL/GenBank/DDBJ whole genome shotgun (WGS) entry which is preliminary data.</text>
</comment>
<keyword evidence="2" id="KW-0812">Transmembrane</keyword>
<organism evidence="3 4">
    <name type="scientific">Blepharisma stoltei</name>
    <dbReference type="NCBI Taxonomy" id="1481888"/>
    <lineage>
        <taxon>Eukaryota</taxon>
        <taxon>Sar</taxon>
        <taxon>Alveolata</taxon>
        <taxon>Ciliophora</taxon>
        <taxon>Postciliodesmatophora</taxon>
        <taxon>Heterotrichea</taxon>
        <taxon>Heterotrichida</taxon>
        <taxon>Blepharismidae</taxon>
        <taxon>Blepharisma</taxon>
    </lineage>
</organism>
<gene>
    <name evidence="3" type="ORF">BSTOLATCC_MIC22207</name>
</gene>
<dbReference type="EMBL" id="CAJZBQ010000021">
    <property type="protein sequence ID" value="CAG9318845.1"/>
    <property type="molecule type" value="Genomic_DNA"/>
</dbReference>
<proteinExistence type="predicted"/>